<dbReference type="GO" id="GO:0005832">
    <property type="term" value="C:chaperonin-containing T-complex"/>
    <property type="evidence" value="ECO:0007669"/>
    <property type="project" value="UniProtKB-ARBA"/>
</dbReference>
<evidence type="ECO:0000256" key="13">
    <source>
        <dbReference type="RuleBase" id="RU004187"/>
    </source>
</evidence>
<dbReference type="PRINTS" id="PR00304">
    <property type="entry name" value="TCOMPLEXTCP1"/>
</dbReference>
<evidence type="ECO:0000313" key="17">
    <source>
        <dbReference type="Proteomes" id="UP001431209"/>
    </source>
</evidence>
<keyword evidence="10 13" id="KW-0143">Chaperone</keyword>
<dbReference type="InterPro" id="IPR027409">
    <property type="entry name" value="GroEL-like_apical_dom_sf"/>
</dbReference>
<dbReference type="InterPro" id="IPR053374">
    <property type="entry name" value="TCP-1_chaperonin"/>
</dbReference>
<dbReference type="InterPro" id="IPR017998">
    <property type="entry name" value="Chaperone_TCP-1"/>
</dbReference>
<dbReference type="GO" id="GO:0051082">
    <property type="term" value="F:unfolded protein binding"/>
    <property type="evidence" value="ECO:0007669"/>
    <property type="project" value="InterPro"/>
</dbReference>
<proteinExistence type="inferred from homology"/>
<evidence type="ECO:0000256" key="6">
    <source>
        <dbReference type="ARBA" id="ARBA00022741"/>
    </source>
</evidence>
<comment type="function">
    <text evidence="11">Molecular chaperone; assists the folding of proteins upon ATP hydrolysis. Known to play a role, in vitro, in the folding of actin and tubulin.</text>
</comment>
<dbReference type="PANTHER" id="PTHR11353">
    <property type="entry name" value="CHAPERONIN"/>
    <property type="match status" value="1"/>
</dbReference>
<name>A0AAW2ZB37_9EUKA</name>
<dbReference type="FunFam" id="1.10.560.10:FF:000085">
    <property type="entry name" value="T-complex protein 1 subunit gamma"/>
    <property type="match status" value="1"/>
</dbReference>
<dbReference type="InterPro" id="IPR002423">
    <property type="entry name" value="Cpn60/GroEL/TCP-1"/>
</dbReference>
<accession>A0AAW2ZB37</accession>
<feature type="region of interest" description="Disordered" evidence="15">
    <location>
        <begin position="534"/>
        <end position="557"/>
    </location>
</feature>
<comment type="caution">
    <text evidence="16">The sequence shown here is derived from an EMBL/GenBank/DDBJ whole genome shotgun (WGS) entry which is preliminary data.</text>
</comment>
<dbReference type="CDD" id="cd03337">
    <property type="entry name" value="TCP1_gamma"/>
    <property type="match status" value="1"/>
</dbReference>
<dbReference type="FunFam" id="1.10.560.10:FF:000073">
    <property type="entry name" value="T-complex protein 1 subunit gamma"/>
    <property type="match status" value="1"/>
</dbReference>
<gene>
    <name evidence="16" type="ORF">AKO1_012145</name>
</gene>
<dbReference type="Gene3D" id="3.30.260.10">
    <property type="entry name" value="TCP-1-like chaperonin intermediate domain"/>
    <property type="match status" value="1"/>
</dbReference>
<evidence type="ECO:0000256" key="9">
    <source>
        <dbReference type="ARBA" id="ARBA00023016"/>
    </source>
</evidence>
<dbReference type="InterPro" id="IPR012719">
    <property type="entry name" value="Chap_CCT_gamma"/>
</dbReference>
<comment type="subcellular location">
    <subcellularLocation>
        <location evidence="1">Cytoplasm</location>
    </subcellularLocation>
</comment>
<evidence type="ECO:0000313" key="16">
    <source>
        <dbReference type="EMBL" id="KAL0487067.1"/>
    </source>
</evidence>
<keyword evidence="8" id="KW-0809">Transit peptide</keyword>
<evidence type="ECO:0000256" key="3">
    <source>
        <dbReference type="ARBA" id="ARBA00011531"/>
    </source>
</evidence>
<dbReference type="Pfam" id="PF00118">
    <property type="entry name" value="Cpn60_TCP1"/>
    <property type="match status" value="1"/>
</dbReference>
<comment type="similarity">
    <text evidence="2 13">Belongs to the TCP-1 chaperonin family.</text>
</comment>
<keyword evidence="5" id="KW-0963">Cytoplasm</keyword>
<dbReference type="NCBIfam" id="NF041082">
    <property type="entry name" value="thermosome_alpha"/>
    <property type="match status" value="1"/>
</dbReference>
<reference evidence="16 17" key="1">
    <citation type="submission" date="2024-03" db="EMBL/GenBank/DDBJ databases">
        <title>The Acrasis kona genome and developmental transcriptomes reveal deep origins of eukaryotic multicellular pathways.</title>
        <authorList>
            <person name="Sheikh S."/>
            <person name="Fu C.-J."/>
            <person name="Brown M.W."/>
            <person name="Baldauf S.L."/>
        </authorList>
    </citation>
    <scope>NUCLEOTIDE SEQUENCE [LARGE SCALE GENOMIC DNA]</scope>
    <source>
        <strain evidence="16 17">ATCC MYA-3509</strain>
    </source>
</reference>
<evidence type="ECO:0000256" key="8">
    <source>
        <dbReference type="ARBA" id="ARBA00022946"/>
    </source>
</evidence>
<dbReference type="PROSITE" id="PS00750">
    <property type="entry name" value="TCP1_1"/>
    <property type="match status" value="1"/>
</dbReference>
<evidence type="ECO:0000256" key="15">
    <source>
        <dbReference type="SAM" id="MobiDB-lite"/>
    </source>
</evidence>
<keyword evidence="9" id="KW-0346">Stress response</keyword>
<evidence type="ECO:0000256" key="14">
    <source>
        <dbReference type="RuleBase" id="RU004191"/>
    </source>
</evidence>
<organism evidence="16 17">
    <name type="scientific">Acrasis kona</name>
    <dbReference type="NCBI Taxonomy" id="1008807"/>
    <lineage>
        <taxon>Eukaryota</taxon>
        <taxon>Discoba</taxon>
        <taxon>Heterolobosea</taxon>
        <taxon>Tetramitia</taxon>
        <taxon>Eutetramitia</taxon>
        <taxon>Acrasidae</taxon>
        <taxon>Acrasis</taxon>
    </lineage>
</organism>
<keyword evidence="6 13" id="KW-0547">Nucleotide-binding</keyword>
<dbReference type="InterPro" id="IPR002194">
    <property type="entry name" value="Chaperonin_TCP-1_CS"/>
</dbReference>
<evidence type="ECO:0000256" key="10">
    <source>
        <dbReference type="ARBA" id="ARBA00023186"/>
    </source>
</evidence>
<keyword evidence="7 13" id="KW-0067">ATP-binding</keyword>
<evidence type="ECO:0000256" key="5">
    <source>
        <dbReference type="ARBA" id="ARBA00022490"/>
    </source>
</evidence>
<evidence type="ECO:0000256" key="1">
    <source>
        <dbReference type="ARBA" id="ARBA00004496"/>
    </source>
</evidence>
<dbReference type="InterPro" id="IPR054827">
    <property type="entry name" value="thermosome_alpha"/>
</dbReference>
<dbReference type="SUPFAM" id="SSF48592">
    <property type="entry name" value="GroEL equatorial domain-like"/>
    <property type="match status" value="1"/>
</dbReference>
<keyword evidence="17" id="KW-1185">Reference proteome</keyword>
<dbReference type="Proteomes" id="UP001431209">
    <property type="component" value="Unassembled WGS sequence"/>
</dbReference>
<dbReference type="Gene3D" id="1.10.560.10">
    <property type="entry name" value="GroEL-like equatorial domain"/>
    <property type="match status" value="1"/>
</dbReference>
<dbReference type="FunFam" id="3.50.7.10:FF:000005">
    <property type="entry name" value="T-complex protein 1 subunit gamma"/>
    <property type="match status" value="1"/>
</dbReference>
<evidence type="ECO:0000256" key="4">
    <source>
        <dbReference type="ARBA" id="ARBA00017187"/>
    </source>
</evidence>
<dbReference type="SUPFAM" id="SSF54849">
    <property type="entry name" value="GroEL-intermediate domain like"/>
    <property type="match status" value="1"/>
</dbReference>
<protein>
    <recommendedName>
        <fullName evidence="4 14">T-complex protein 1 subunit gamma</fullName>
    </recommendedName>
</protein>
<dbReference type="InterPro" id="IPR027410">
    <property type="entry name" value="TCP-1-like_intermed_sf"/>
</dbReference>
<sequence>MFGGVQQRPVVVIRGGDLKRESGKKAQKTNIIAAKAVADIIRSTLGPRAMLKMILDQMGTVQLTSDGNAILREVDVSHPAAKSMIELSRTQDEEVGDGTTSVIVLAGEILTVAEPYLDQQIHPTRIVKGFFMALEDAIHILHEKLSIPVDLNNKAAVLELVQSCIGTKFTHRHSDLMCGLAIDAVSTIQRDVDGKKEIDIKRYARVEKIPGGNFAESRVISGVVLNKDILHNKMRRRIENPRILLLDCNIEYKKGESKTDVDLSEESHFQRLLEIEEEYIKEVTSDIIKFKPDLVVTEKGVSDLAIFYFVKAGISVLRRARKTDNNRIARATGATIVNRTSEIKESDIGTGAGLFEVRKIGDEYFSFIEQCKDPKACSILLRGPSKDILNEIERNLQDAMHVVRNIYLDPRIVPGGGAVEMALSQALLEKSKTIKGVEQYPYQAVAHALEAVPRQLATNCGAKTIRVITELRAKHAKGQNPTWGIDGLKGVLVDMNELKIWEPVTVKSQTLKTAVEASCMLLRIDDVLSGLKRKGDAGGAGEQGNAPPMDEAEGMME</sequence>
<evidence type="ECO:0000256" key="12">
    <source>
        <dbReference type="ARBA" id="ARBA00025467"/>
    </source>
</evidence>
<dbReference type="PROSITE" id="PS00995">
    <property type="entry name" value="TCP1_3"/>
    <property type="match status" value="1"/>
</dbReference>
<dbReference type="GO" id="GO:0140662">
    <property type="term" value="F:ATP-dependent protein folding chaperone"/>
    <property type="evidence" value="ECO:0007669"/>
    <property type="project" value="InterPro"/>
</dbReference>
<evidence type="ECO:0000256" key="2">
    <source>
        <dbReference type="ARBA" id="ARBA00008020"/>
    </source>
</evidence>
<dbReference type="EMBL" id="JAOPGA020001300">
    <property type="protein sequence ID" value="KAL0487067.1"/>
    <property type="molecule type" value="Genomic_DNA"/>
</dbReference>
<dbReference type="SUPFAM" id="SSF52029">
    <property type="entry name" value="GroEL apical domain-like"/>
    <property type="match status" value="1"/>
</dbReference>
<dbReference type="AlphaFoldDB" id="A0AAW2ZB37"/>
<dbReference type="Gene3D" id="3.50.7.10">
    <property type="entry name" value="GroEL"/>
    <property type="match status" value="1"/>
</dbReference>
<dbReference type="GO" id="GO:0005524">
    <property type="term" value="F:ATP binding"/>
    <property type="evidence" value="ECO:0007669"/>
    <property type="project" value="UniProtKB-KW"/>
</dbReference>
<dbReference type="NCBIfam" id="TIGR02344">
    <property type="entry name" value="chap_CCT_gamma"/>
    <property type="match status" value="1"/>
</dbReference>
<evidence type="ECO:0000256" key="7">
    <source>
        <dbReference type="ARBA" id="ARBA00022840"/>
    </source>
</evidence>
<evidence type="ECO:0000256" key="11">
    <source>
        <dbReference type="ARBA" id="ARBA00024677"/>
    </source>
</evidence>
<dbReference type="GO" id="GO:0016887">
    <property type="term" value="F:ATP hydrolysis activity"/>
    <property type="evidence" value="ECO:0007669"/>
    <property type="project" value="InterPro"/>
</dbReference>
<comment type="subunit">
    <text evidence="3">Heterooligomeric complex of about 850 to 900 kDa that forms two stacked rings, 12 to 16 nm in diameter.</text>
</comment>
<dbReference type="NCBIfam" id="NF041083">
    <property type="entry name" value="thermosome_beta"/>
    <property type="match status" value="1"/>
</dbReference>
<dbReference type="InterPro" id="IPR027413">
    <property type="entry name" value="GROEL-like_equatorial_sf"/>
</dbReference>
<comment type="function">
    <text evidence="12">Implicated in mitochondrial protein import and macromolecular assembly. May facilitate the correct folding of imported proteins. May also prevent misfolding and promote the refolding and proper assembly of unfolded polypeptides generated under stress conditions in the mitochondrial matrix.</text>
</comment>